<name>A0A2L2TDQ7_9HYPO</name>
<proteinExistence type="predicted"/>
<keyword evidence="2" id="KW-1185">Reference proteome</keyword>
<organism evidence="1 2">
    <name type="scientific">Fusarium venenatum</name>
    <dbReference type="NCBI Taxonomy" id="56646"/>
    <lineage>
        <taxon>Eukaryota</taxon>
        <taxon>Fungi</taxon>
        <taxon>Dikarya</taxon>
        <taxon>Ascomycota</taxon>
        <taxon>Pezizomycotina</taxon>
        <taxon>Sordariomycetes</taxon>
        <taxon>Hypocreomycetidae</taxon>
        <taxon>Hypocreales</taxon>
        <taxon>Nectriaceae</taxon>
        <taxon>Fusarium</taxon>
    </lineage>
</organism>
<reference evidence="2" key="1">
    <citation type="submission" date="2014-10" db="EMBL/GenBank/DDBJ databases">
        <authorList>
            <person name="King R."/>
        </authorList>
    </citation>
    <scope>NUCLEOTIDE SEQUENCE [LARGE SCALE GENOMIC DNA]</scope>
    <source>
        <strain evidence="2">A3/5</strain>
    </source>
</reference>
<accession>A0A2L2TDQ7</accession>
<evidence type="ECO:0000313" key="2">
    <source>
        <dbReference type="Proteomes" id="UP000245910"/>
    </source>
</evidence>
<dbReference type="Proteomes" id="UP000245910">
    <property type="component" value="Chromosome I"/>
</dbReference>
<dbReference type="EMBL" id="LN649229">
    <property type="protein sequence ID" value="CEI66173.1"/>
    <property type="molecule type" value="Genomic_DNA"/>
</dbReference>
<sequence>MTTGRVVEADRPTRLRRYVFGDGQSDVQRRLASGISAPTVAEKIAEMRRHLESLGHGPTAANEEQQNNKMARELEKLAQVSGVATPRQRS</sequence>
<protein>
    <submittedName>
        <fullName evidence="1">Uncharacterized protein</fullName>
    </submittedName>
</protein>
<dbReference type="AlphaFoldDB" id="A0A2L2TDQ7"/>
<evidence type="ECO:0000313" key="1">
    <source>
        <dbReference type="EMBL" id="CEI66173.1"/>
    </source>
</evidence>
<dbReference type="OrthoDB" id="10354915at2759"/>